<gene>
    <name evidence="3" type="ORF">Dfulv_27855</name>
</gene>
<proteinExistence type="inferred from homology"/>
<evidence type="ECO:0000313" key="3">
    <source>
        <dbReference type="EMBL" id="UWP78981.1"/>
    </source>
</evidence>
<evidence type="ECO:0000313" key="4">
    <source>
        <dbReference type="Proteomes" id="UP001059617"/>
    </source>
</evidence>
<dbReference type="PRINTS" id="PR00080">
    <property type="entry name" value="SDRFAMILY"/>
</dbReference>
<reference evidence="3" key="1">
    <citation type="submission" date="2021-04" db="EMBL/GenBank/DDBJ databases">
        <authorList>
            <person name="Hartkoorn R.C."/>
            <person name="Beaudoing E."/>
            <person name="Hot D."/>
        </authorList>
    </citation>
    <scope>NUCLEOTIDE SEQUENCE</scope>
    <source>
        <strain evidence="3">NRRL B-16292</strain>
    </source>
</reference>
<dbReference type="InterPro" id="IPR036291">
    <property type="entry name" value="NAD(P)-bd_dom_sf"/>
</dbReference>
<dbReference type="Pfam" id="PF13561">
    <property type="entry name" value="adh_short_C2"/>
    <property type="match status" value="1"/>
</dbReference>
<dbReference type="RefSeq" id="WP_259856445.1">
    <property type="nucleotide sequence ID" value="NZ_BAAAST010000062.1"/>
</dbReference>
<comment type="similarity">
    <text evidence="1">Belongs to the short-chain dehydrogenases/reductases (SDR) family.</text>
</comment>
<organism evidence="3 4">
    <name type="scientific">Dactylosporangium fulvum</name>
    <dbReference type="NCBI Taxonomy" id="53359"/>
    <lineage>
        <taxon>Bacteria</taxon>
        <taxon>Bacillati</taxon>
        <taxon>Actinomycetota</taxon>
        <taxon>Actinomycetes</taxon>
        <taxon>Micromonosporales</taxon>
        <taxon>Micromonosporaceae</taxon>
        <taxon>Dactylosporangium</taxon>
    </lineage>
</organism>
<protein>
    <submittedName>
        <fullName evidence="3">SDR family oxidoreductase</fullName>
    </submittedName>
</protein>
<dbReference type="InterPro" id="IPR002347">
    <property type="entry name" value="SDR_fam"/>
</dbReference>
<sequence>MTVFDVFSLAGKTAVVTGGTGLYGTPIARALAEAGAHVVITSRSRHRADAAAEQLRAAGLAASGVNLDLSDPDSVAGLLGRLDPALPGIDVLVNNAVHRQGGDLATTTAADWDATSAANSRGLFLVTQAVAEAMIRRGTGGAIVNIGSIYGITGPDFSLYTGTEMTMPLFYAYDKAGMIGMTRHLACQLGPHGIRVNCLAPGGLADGTQPASFVRRYQARTPLGRLAEESDVVGALLLLASDAGAYITGVTLPVDGGFTAH</sequence>
<evidence type="ECO:0000256" key="2">
    <source>
        <dbReference type="ARBA" id="ARBA00023002"/>
    </source>
</evidence>
<keyword evidence="2" id="KW-0560">Oxidoreductase</keyword>
<accession>A0ABY5VPK6</accession>
<dbReference type="Gene3D" id="3.40.50.720">
    <property type="entry name" value="NAD(P)-binding Rossmann-like Domain"/>
    <property type="match status" value="1"/>
</dbReference>
<dbReference type="Proteomes" id="UP001059617">
    <property type="component" value="Chromosome"/>
</dbReference>
<dbReference type="PRINTS" id="PR00081">
    <property type="entry name" value="GDHRDH"/>
</dbReference>
<dbReference type="EMBL" id="CP073720">
    <property type="protein sequence ID" value="UWP78981.1"/>
    <property type="molecule type" value="Genomic_DNA"/>
</dbReference>
<dbReference type="SUPFAM" id="SSF51735">
    <property type="entry name" value="NAD(P)-binding Rossmann-fold domains"/>
    <property type="match status" value="1"/>
</dbReference>
<dbReference type="PANTHER" id="PTHR42760">
    <property type="entry name" value="SHORT-CHAIN DEHYDROGENASES/REDUCTASES FAMILY MEMBER"/>
    <property type="match status" value="1"/>
</dbReference>
<reference evidence="3" key="2">
    <citation type="submission" date="2022-09" db="EMBL/GenBank/DDBJ databases">
        <title>Biosynthetic gene clusters of Dactylosporangioum fulvum.</title>
        <authorList>
            <person name="Caradec T."/>
        </authorList>
    </citation>
    <scope>NUCLEOTIDE SEQUENCE</scope>
    <source>
        <strain evidence="3">NRRL B-16292</strain>
    </source>
</reference>
<name>A0ABY5VPK6_9ACTN</name>
<dbReference type="PANTHER" id="PTHR42760:SF133">
    <property type="entry name" value="3-OXOACYL-[ACYL-CARRIER-PROTEIN] REDUCTASE"/>
    <property type="match status" value="1"/>
</dbReference>
<evidence type="ECO:0000256" key="1">
    <source>
        <dbReference type="ARBA" id="ARBA00006484"/>
    </source>
</evidence>
<keyword evidence="4" id="KW-1185">Reference proteome</keyword>